<feature type="non-terminal residue" evidence="2">
    <location>
        <position position="328"/>
    </location>
</feature>
<reference evidence="2" key="1">
    <citation type="submission" date="2023-06" db="EMBL/GenBank/DDBJ databases">
        <authorList>
            <person name="Delattre M."/>
        </authorList>
    </citation>
    <scope>NUCLEOTIDE SEQUENCE</scope>
    <source>
        <strain evidence="2">AF72</strain>
    </source>
</reference>
<accession>A0AA36G6P9</accession>
<organism evidence="2 3">
    <name type="scientific">Mesorhabditis spiculigera</name>
    <dbReference type="NCBI Taxonomy" id="96644"/>
    <lineage>
        <taxon>Eukaryota</taxon>
        <taxon>Metazoa</taxon>
        <taxon>Ecdysozoa</taxon>
        <taxon>Nematoda</taxon>
        <taxon>Chromadorea</taxon>
        <taxon>Rhabditida</taxon>
        <taxon>Rhabditina</taxon>
        <taxon>Rhabditomorpha</taxon>
        <taxon>Rhabditoidea</taxon>
        <taxon>Rhabditidae</taxon>
        <taxon>Mesorhabditinae</taxon>
        <taxon>Mesorhabditis</taxon>
    </lineage>
</organism>
<gene>
    <name evidence="2" type="ORF">MSPICULIGERA_LOCUS18316</name>
</gene>
<feature type="region of interest" description="Disordered" evidence="1">
    <location>
        <begin position="100"/>
        <end position="132"/>
    </location>
</feature>
<name>A0AA36G6P9_9BILA</name>
<comment type="caution">
    <text evidence="2">The sequence shown here is derived from an EMBL/GenBank/DDBJ whole genome shotgun (WGS) entry which is preliminary data.</text>
</comment>
<dbReference type="AlphaFoldDB" id="A0AA36G6P9"/>
<evidence type="ECO:0000256" key="1">
    <source>
        <dbReference type="SAM" id="MobiDB-lite"/>
    </source>
</evidence>
<proteinExistence type="predicted"/>
<dbReference type="EMBL" id="CATQJA010002659">
    <property type="protein sequence ID" value="CAJ0580113.1"/>
    <property type="molecule type" value="Genomic_DNA"/>
</dbReference>
<keyword evidence="3" id="KW-1185">Reference proteome</keyword>
<feature type="compositionally biased region" description="Acidic residues" evidence="1">
    <location>
        <begin position="118"/>
        <end position="127"/>
    </location>
</feature>
<sequence length="328" mass="37264">MTYSPPELYTFHPNQFEFLSSQPGSPVQFPAHQTLPPTPKQSSLQYHSALAKTLRARIHSLAHFDARAQGQQISLAPPTNFVVDPNTPNLDLYLAKQAEAAKPSSISPPPQSVVESTEFSEDSEPEDPSPLHTVLPEYAVRHGEKQLGGEHHKSLHMIALLARNHCEIPLHQIEPLLQRNIRLLVALMKDDPEQYPVWHDMNEQYIDIIQGCDSLVGYIRAIAEWLPLRSKNANIRRQELHPEVAAIVYLARFHHHTPGEYLNFPIDAENPHIAHIQDLCNKIYREGSKMPAMDRFFTDILYRMQQLGQQANNLVNMVGSYGQLTTLY</sequence>
<dbReference type="Proteomes" id="UP001177023">
    <property type="component" value="Unassembled WGS sequence"/>
</dbReference>
<evidence type="ECO:0000313" key="2">
    <source>
        <dbReference type="EMBL" id="CAJ0580113.1"/>
    </source>
</evidence>
<evidence type="ECO:0000313" key="3">
    <source>
        <dbReference type="Proteomes" id="UP001177023"/>
    </source>
</evidence>
<protein>
    <submittedName>
        <fullName evidence="2">Uncharacterized protein</fullName>
    </submittedName>
</protein>